<organism evidence="1 2">
    <name type="scientific">Clunio marinus</name>
    <dbReference type="NCBI Taxonomy" id="568069"/>
    <lineage>
        <taxon>Eukaryota</taxon>
        <taxon>Metazoa</taxon>
        <taxon>Ecdysozoa</taxon>
        <taxon>Arthropoda</taxon>
        <taxon>Hexapoda</taxon>
        <taxon>Insecta</taxon>
        <taxon>Pterygota</taxon>
        <taxon>Neoptera</taxon>
        <taxon>Endopterygota</taxon>
        <taxon>Diptera</taxon>
        <taxon>Nematocera</taxon>
        <taxon>Chironomoidea</taxon>
        <taxon>Chironomidae</taxon>
        <taxon>Clunio</taxon>
    </lineage>
</organism>
<protein>
    <submittedName>
        <fullName evidence="1">CLUMA_CG019226, isoform A</fullName>
    </submittedName>
</protein>
<evidence type="ECO:0000313" key="1">
    <source>
        <dbReference type="EMBL" id="CRL06277.1"/>
    </source>
</evidence>
<proteinExistence type="predicted"/>
<evidence type="ECO:0000313" key="2">
    <source>
        <dbReference type="Proteomes" id="UP000183832"/>
    </source>
</evidence>
<reference evidence="1 2" key="1">
    <citation type="submission" date="2015-04" db="EMBL/GenBank/DDBJ databases">
        <authorList>
            <person name="Syromyatnikov M.Y."/>
            <person name="Popov V.N."/>
        </authorList>
    </citation>
    <scope>NUCLEOTIDE SEQUENCE [LARGE SCALE GENOMIC DNA]</scope>
</reference>
<name>A0A1J1J1F7_9DIPT</name>
<dbReference type="AlphaFoldDB" id="A0A1J1J1F7"/>
<dbReference type="Proteomes" id="UP000183832">
    <property type="component" value="Unassembled WGS sequence"/>
</dbReference>
<keyword evidence="2" id="KW-1185">Reference proteome</keyword>
<dbReference type="EMBL" id="CVRI01000066">
    <property type="protein sequence ID" value="CRL06277.1"/>
    <property type="molecule type" value="Genomic_DNA"/>
</dbReference>
<sequence length="88" mass="10563">MITKSSFKTFPFPVQDSIGKTRTQIAKNDYDFFNLSCNISRNPLPREAERYCLRHKENQDMYRTKEREQYDLLQKPKTISFYPFALLC</sequence>
<accession>A0A1J1J1F7</accession>
<gene>
    <name evidence="1" type="ORF">CLUMA_CG019226</name>
</gene>